<feature type="transmembrane region" description="Helical" evidence="12">
    <location>
        <begin position="184"/>
        <end position="208"/>
    </location>
</feature>
<dbReference type="PROSITE" id="PS00449">
    <property type="entry name" value="ATPASE_A"/>
    <property type="match status" value="1"/>
</dbReference>
<evidence type="ECO:0000256" key="9">
    <source>
        <dbReference type="ARBA" id="ARBA00023136"/>
    </source>
</evidence>
<evidence type="ECO:0000256" key="8">
    <source>
        <dbReference type="ARBA" id="ARBA00023065"/>
    </source>
</evidence>
<evidence type="ECO:0000256" key="5">
    <source>
        <dbReference type="ARBA" id="ARBA00022692"/>
    </source>
</evidence>
<dbReference type="InterPro" id="IPR035908">
    <property type="entry name" value="F0_ATP_A_sf"/>
</dbReference>
<dbReference type="EMBL" id="KT030672">
    <property type="protein sequence ID" value="AKT94997.1"/>
    <property type="molecule type" value="Genomic_DNA"/>
</dbReference>
<evidence type="ECO:0000256" key="6">
    <source>
        <dbReference type="ARBA" id="ARBA00022781"/>
    </source>
</evidence>
<dbReference type="PRINTS" id="PR00123">
    <property type="entry name" value="ATPASEA"/>
</dbReference>
<evidence type="ECO:0000256" key="1">
    <source>
        <dbReference type="ARBA" id="ARBA00004141"/>
    </source>
</evidence>
<feature type="transmembrane region" description="Helical" evidence="12">
    <location>
        <begin position="40"/>
        <end position="61"/>
    </location>
</feature>
<accession>A0A0K1DBS2</accession>
<feature type="transmembrane region" description="Helical" evidence="12">
    <location>
        <begin position="67"/>
        <end position="83"/>
    </location>
</feature>
<dbReference type="InterPro" id="IPR000568">
    <property type="entry name" value="ATP_synth_F0_asu"/>
</dbReference>
<keyword evidence="9 12" id="KW-0472">Membrane</keyword>
<evidence type="ECO:0000256" key="4">
    <source>
        <dbReference type="ARBA" id="ARBA00022547"/>
    </source>
</evidence>
<dbReference type="Gene3D" id="1.20.120.220">
    <property type="entry name" value="ATP synthase, F0 complex, subunit A"/>
    <property type="match status" value="1"/>
</dbReference>
<comment type="similarity">
    <text evidence="2">Belongs to the ATPase A chain family.</text>
</comment>
<dbReference type="CDD" id="cd00310">
    <property type="entry name" value="ATP-synt_Fo_a_6"/>
    <property type="match status" value="1"/>
</dbReference>
<keyword evidence="4" id="KW-0138">CF(0)</keyword>
<dbReference type="GO" id="GO:0005743">
    <property type="term" value="C:mitochondrial inner membrane"/>
    <property type="evidence" value="ECO:0007669"/>
    <property type="project" value="UniProtKB-SubCell"/>
</dbReference>
<gene>
    <name evidence="14" type="primary">atp6</name>
</gene>
<evidence type="ECO:0000256" key="10">
    <source>
        <dbReference type="ARBA" id="ARBA00023310"/>
    </source>
</evidence>
<dbReference type="GO" id="GO:0045259">
    <property type="term" value="C:proton-transporting ATP synthase complex"/>
    <property type="evidence" value="ECO:0007669"/>
    <property type="project" value="UniProtKB-KW"/>
</dbReference>
<comment type="subcellular location">
    <subcellularLocation>
        <location evidence="1">Membrane</location>
        <topology evidence="1">Multi-pass membrane protein</topology>
    </subcellularLocation>
    <subcellularLocation>
        <location evidence="11">Mitochondrion inner membrane</location>
        <topology evidence="11">Multi-pass membrane protein</topology>
    </subcellularLocation>
</comment>
<dbReference type="EMBL" id="KT175740">
    <property type="protein sequence ID" value="AKT93863.1"/>
    <property type="molecule type" value="Genomic_DNA"/>
</dbReference>
<evidence type="ECO:0000256" key="3">
    <source>
        <dbReference type="ARBA" id="ARBA00022448"/>
    </source>
</evidence>
<keyword evidence="13" id="KW-0496">Mitochondrion</keyword>
<keyword evidence="3" id="KW-0813">Transport</keyword>
<evidence type="ECO:0000313" key="18">
    <source>
        <dbReference type="EMBL" id="AKT94997.1"/>
    </source>
</evidence>
<evidence type="ECO:0000256" key="12">
    <source>
        <dbReference type="SAM" id="Phobius"/>
    </source>
</evidence>
<feature type="transmembrane region" description="Helical" evidence="12">
    <location>
        <begin position="125"/>
        <end position="147"/>
    </location>
</feature>
<dbReference type="EMBL" id="KT030673">
    <property type="protein sequence ID" value="AKT95036.1"/>
    <property type="molecule type" value="Genomic_DNA"/>
</dbReference>
<dbReference type="HAMAP" id="MF_01393">
    <property type="entry name" value="ATP_synth_a_bact"/>
    <property type="match status" value="1"/>
</dbReference>
<sequence>MLFLVKSIVKFVNNPLEQFQINVIFKCCCDSIFSIFVTNLTVFFGLLWFLFFSFFFFPLLFSTRVSNFYNFLYIFYFFVLNLFNNQLNNLRAKKFFFYFFICFIFVLFSNFLGIFPYSFTITSHFIQTFGVSFSTFLGIFLLGFVNFELKFLQLFVPQNVPKALVPFLVVLEIISYLIRPFSLSLRLFANMMAGHISMHILLSFNFFMFKNKFFFLFLVSFTILFLIFVLEFSIVFIQAYVFLTLLLIYLNDSFNLH</sequence>
<feature type="transmembrane region" description="Helical" evidence="12">
    <location>
        <begin position="215"/>
        <end position="248"/>
    </location>
</feature>
<proteinExistence type="inferred from homology"/>
<dbReference type="GO" id="GO:0046933">
    <property type="term" value="F:proton-transporting ATP synthase activity, rotational mechanism"/>
    <property type="evidence" value="ECO:0007669"/>
    <property type="project" value="TreeGrafter"/>
</dbReference>
<protein>
    <recommendedName>
        <fullName evidence="11">ATP synthase subunit a</fullName>
    </recommendedName>
</protein>
<dbReference type="PANTHER" id="PTHR11410">
    <property type="entry name" value="ATP SYNTHASE SUBUNIT A"/>
    <property type="match status" value="1"/>
</dbReference>
<evidence type="ECO:0000256" key="11">
    <source>
        <dbReference type="RuleBase" id="RU004450"/>
    </source>
</evidence>
<dbReference type="EMBL" id="KT175741">
    <property type="protein sequence ID" value="AKT93900.1"/>
    <property type="molecule type" value="Genomic_DNA"/>
</dbReference>
<dbReference type="EMBL" id="KT030671">
    <property type="protein sequence ID" value="AKT94924.1"/>
    <property type="molecule type" value="Genomic_DNA"/>
</dbReference>
<evidence type="ECO:0000256" key="2">
    <source>
        <dbReference type="ARBA" id="ARBA00006810"/>
    </source>
</evidence>
<feature type="transmembrane region" description="Helical" evidence="12">
    <location>
        <begin position="159"/>
        <end position="178"/>
    </location>
</feature>
<evidence type="ECO:0000313" key="14">
    <source>
        <dbReference type="EMBL" id="AKT93751.1"/>
    </source>
</evidence>
<name>A0A0K1DBS2_9EUKA</name>
<evidence type="ECO:0000313" key="16">
    <source>
        <dbReference type="EMBL" id="AKT93900.1"/>
    </source>
</evidence>
<feature type="transmembrane region" description="Helical" evidence="12">
    <location>
        <begin position="95"/>
        <end position="119"/>
    </location>
</feature>
<dbReference type="SUPFAM" id="SSF81336">
    <property type="entry name" value="F1F0 ATP synthase subunit A"/>
    <property type="match status" value="1"/>
</dbReference>
<keyword evidence="6" id="KW-0375">Hydrogen ion transport</keyword>
<evidence type="ECO:0000256" key="7">
    <source>
        <dbReference type="ARBA" id="ARBA00022989"/>
    </source>
</evidence>
<dbReference type="EMBL" id="KT175738">
    <property type="protein sequence ID" value="AKT93751.1"/>
    <property type="molecule type" value="Genomic_DNA"/>
</dbReference>
<keyword evidence="7 12" id="KW-1133">Transmembrane helix</keyword>
<keyword evidence="5 12" id="KW-0812">Transmembrane</keyword>
<evidence type="ECO:0000313" key="17">
    <source>
        <dbReference type="EMBL" id="AKT94924.1"/>
    </source>
</evidence>
<keyword evidence="10" id="KW-0066">ATP synthesis</keyword>
<dbReference type="InterPro" id="IPR023011">
    <property type="entry name" value="ATP_synth_F0_asu_AS"/>
</dbReference>
<geneLocation type="mitochondrion" evidence="13"/>
<dbReference type="AlphaFoldDB" id="A0A0K1DBS2"/>
<evidence type="ECO:0000313" key="13">
    <source>
        <dbReference type="EMBL" id="AKT25964.1"/>
    </source>
</evidence>
<evidence type="ECO:0000313" key="15">
    <source>
        <dbReference type="EMBL" id="AKT93863.1"/>
    </source>
</evidence>
<organism evidence="13">
    <name type="scientific">Balamuthia mandrillaris</name>
    <dbReference type="NCBI Taxonomy" id="66527"/>
    <lineage>
        <taxon>Eukaryota</taxon>
        <taxon>Amoebozoa</taxon>
        <taxon>Discosea</taxon>
        <taxon>Longamoebia</taxon>
        <taxon>Centramoebida</taxon>
        <taxon>Balamuthiidae</taxon>
        <taxon>Balamuthia</taxon>
    </lineage>
</organism>
<reference evidence="13" key="1">
    <citation type="journal article" date="2015" name="Genome Med.">
        <title>Clinical metagenomic identification of Balamuthia mandrillaris encephalitis and assembly of the draft genome: the continuing case for reference genome sequencing.</title>
        <authorList>
            <person name="Greninger A.L."/>
            <person name="Messacar K."/>
            <person name="Dunnebacke T."/>
            <person name="Naccache S.N."/>
            <person name="Federman S."/>
            <person name="Bouquet J."/>
            <person name="Mirsky D."/>
            <person name="Nomura Y."/>
            <person name="Yagi S."/>
            <person name="Glaser C."/>
            <person name="Vollmer M."/>
            <person name="Press C.A."/>
            <person name="Klenschmidt-DeMasters B.K."/>
            <person name="Dominguez S.R."/>
            <person name="Chiu C.Y."/>
        </authorList>
    </citation>
    <scope>NUCLEOTIDE SEQUENCE</scope>
    <source>
        <strain evidence="13">2046</strain>
        <strain evidence="15">2046-1</strain>
        <strain evidence="17">OK1</strain>
        <strain evidence="18">RP5</strain>
        <strain evidence="19">SAM</strain>
        <strain evidence="16">V039</strain>
        <strain evidence="14">V188</strain>
    </source>
</reference>
<dbReference type="NCBIfam" id="TIGR01131">
    <property type="entry name" value="ATP_synt_6_or_A"/>
    <property type="match status" value="1"/>
</dbReference>
<dbReference type="InterPro" id="IPR045083">
    <property type="entry name" value="ATP_synth_F0_asu_bact/mt"/>
</dbReference>
<dbReference type="EMBL" id="KP888565">
    <property type="protein sequence ID" value="AKT25964.1"/>
    <property type="molecule type" value="Genomic_DNA"/>
</dbReference>
<keyword evidence="8" id="KW-0406">Ion transport</keyword>
<dbReference type="Pfam" id="PF00119">
    <property type="entry name" value="ATP-synt_A"/>
    <property type="match status" value="1"/>
</dbReference>
<dbReference type="PANTHER" id="PTHR11410:SF0">
    <property type="entry name" value="ATP SYNTHASE SUBUNIT A"/>
    <property type="match status" value="1"/>
</dbReference>
<evidence type="ECO:0000313" key="19">
    <source>
        <dbReference type="EMBL" id="AKT95036.1"/>
    </source>
</evidence>